<organism evidence="9 10">
    <name type="scientific">PS1 clade bacterium</name>
    <dbReference type="NCBI Taxonomy" id="2175152"/>
    <lineage>
        <taxon>Bacteria</taxon>
        <taxon>Pseudomonadati</taxon>
        <taxon>Pseudomonadota</taxon>
        <taxon>Alphaproteobacteria</taxon>
        <taxon>PS1 clade</taxon>
    </lineage>
</organism>
<feature type="domain" description="Ferric oxidoreductase" evidence="8">
    <location>
        <begin position="60"/>
        <end position="172"/>
    </location>
</feature>
<feature type="transmembrane region" description="Helical" evidence="7">
    <location>
        <begin position="161"/>
        <end position="179"/>
    </location>
</feature>
<reference evidence="9 10" key="1">
    <citation type="journal article" date="2018" name="Microbiome">
        <title>Fine metagenomic profile of the Mediterranean stratified and mixed water columns revealed by assembly and recruitment.</title>
        <authorList>
            <person name="Haro-Moreno J.M."/>
            <person name="Lopez-Perez M."/>
            <person name="De La Torre J.R."/>
            <person name="Picazo A."/>
            <person name="Camacho A."/>
            <person name="Rodriguez-Valera F."/>
        </authorList>
    </citation>
    <scope>NUCLEOTIDE SEQUENCE [LARGE SCALE GENOMIC DNA]</scope>
    <source>
        <strain evidence="9">MED-G57</strain>
    </source>
</reference>
<keyword evidence="2 7" id="KW-0813">Transport</keyword>
<dbReference type="GO" id="GO:0030091">
    <property type="term" value="P:protein repair"/>
    <property type="evidence" value="ECO:0007669"/>
    <property type="project" value="UniProtKB-UniRule"/>
</dbReference>
<comment type="function">
    <text evidence="7">Part of the MsrPQ system that repairs oxidized periplasmic proteins containing methionine sulfoxide residues (Met-O), using respiratory chain electrons. Thus protects these proteins from oxidative-stress damage caused by reactive species of oxygen and chlorine generated by the host defense mechanisms. MsrPQ is essential for the maintenance of envelope integrity under bleach stress, rescuing a wide series of structurally unrelated periplasmic proteins from methionine oxidation. MsrQ provides electrons for reduction to the reductase catalytic subunit MsrP, using the quinone pool of the respiratory chain.</text>
</comment>
<keyword evidence="7" id="KW-0349">Heme</keyword>
<comment type="cofactor">
    <cofactor evidence="7">
        <name>FMN</name>
        <dbReference type="ChEBI" id="CHEBI:58210"/>
    </cofactor>
    <text evidence="7">Binds 1 FMN per subunit.</text>
</comment>
<keyword evidence="7" id="KW-1003">Cell membrane</keyword>
<comment type="cofactor">
    <cofactor evidence="7">
        <name>heme b</name>
        <dbReference type="ChEBI" id="CHEBI:60344"/>
    </cofactor>
    <text evidence="7">Binds 1 heme b (iron(II)-protoporphyrin IX) group per subunit.</text>
</comment>
<keyword evidence="7" id="KW-0288">FMN</keyword>
<dbReference type="GO" id="GO:0046872">
    <property type="term" value="F:metal ion binding"/>
    <property type="evidence" value="ECO:0007669"/>
    <property type="project" value="UniProtKB-KW"/>
</dbReference>
<keyword evidence="6 7" id="KW-0472">Membrane</keyword>
<evidence type="ECO:0000256" key="6">
    <source>
        <dbReference type="ARBA" id="ARBA00023136"/>
    </source>
</evidence>
<keyword evidence="7" id="KW-0285">Flavoprotein</keyword>
<feature type="transmembrane region" description="Helical" evidence="7">
    <location>
        <begin position="185"/>
        <end position="203"/>
    </location>
</feature>
<evidence type="ECO:0000256" key="2">
    <source>
        <dbReference type="ARBA" id="ARBA00022448"/>
    </source>
</evidence>
<dbReference type="PANTHER" id="PTHR36964">
    <property type="entry name" value="PROTEIN-METHIONINE-SULFOXIDE REDUCTASE HEME-BINDING SUBUNIT MSRQ"/>
    <property type="match status" value="1"/>
</dbReference>
<keyword evidence="3 7" id="KW-0812">Transmembrane</keyword>
<evidence type="ECO:0000313" key="10">
    <source>
        <dbReference type="Proteomes" id="UP000253570"/>
    </source>
</evidence>
<feature type="transmembrane region" description="Helical" evidence="7">
    <location>
        <begin position="28"/>
        <end position="48"/>
    </location>
</feature>
<keyword evidence="7" id="KW-0249">Electron transport</keyword>
<dbReference type="GO" id="GO:0005886">
    <property type="term" value="C:plasma membrane"/>
    <property type="evidence" value="ECO:0007669"/>
    <property type="project" value="UniProtKB-SubCell"/>
</dbReference>
<dbReference type="PANTHER" id="PTHR36964:SF1">
    <property type="entry name" value="PROTEIN-METHIONINE-SULFOXIDE REDUCTASE HEME-BINDING SUBUNIT MSRQ"/>
    <property type="match status" value="1"/>
</dbReference>
<dbReference type="InterPro" id="IPR013130">
    <property type="entry name" value="Fe3_Rdtase_TM_dom"/>
</dbReference>
<protein>
    <recommendedName>
        <fullName evidence="7">Protein-methionine-sulfoxide reductase heme-binding subunit MsrQ</fullName>
    </recommendedName>
    <alternativeName>
        <fullName evidence="7">Flavocytochrome MsrQ</fullName>
    </alternativeName>
</protein>
<dbReference type="GO" id="GO:0010181">
    <property type="term" value="F:FMN binding"/>
    <property type="evidence" value="ECO:0007669"/>
    <property type="project" value="UniProtKB-UniRule"/>
</dbReference>
<evidence type="ECO:0000256" key="3">
    <source>
        <dbReference type="ARBA" id="ARBA00022692"/>
    </source>
</evidence>
<feature type="transmembrane region" description="Helical" evidence="7">
    <location>
        <begin position="130"/>
        <end position="149"/>
    </location>
</feature>
<comment type="subunit">
    <text evidence="7">Heterodimer of a catalytic subunit (MsrP) and a heme-binding subunit (MsrQ).</text>
</comment>
<dbReference type="AlphaFoldDB" id="A0A368DPI6"/>
<dbReference type="Proteomes" id="UP000253570">
    <property type="component" value="Unassembled WGS sequence"/>
</dbReference>
<keyword evidence="5 7" id="KW-0408">Iron</keyword>
<evidence type="ECO:0000256" key="4">
    <source>
        <dbReference type="ARBA" id="ARBA00022989"/>
    </source>
</evidence>
<proteinExistence type="inferred from homology"/>
<comment type="subcellular location">
    <subcellularLocation>
        <location evidence="7">Cell membrane</location>
        <topology evidence="7">Multi-pass membrane protein</topology>
    </subcellularLocation>
    <subcellularLocation>
        <location evidence="1">Membrane</location>
        <topology evidence="1">Multi-pass membrane protein</topology>
    </subcellularLocation>
</comment>
<comment type="similarity">
    <text evidence="7">Belongs to the MsrQ family.</text>
</comment>
<dbReference type="Pfam" id="PF01794">
    <property type="entry name" value="Ferric_reduct"/>
    <property type="match status" value="1"/>
</dbReference>
<dbReference type="EMBL" id="QOQD01000005">
    <property type="protein sequence ID" value="RCL73758.1"/>
    <property type="molecule type" value="Genomic_DNA"/>
</dbReference>
<dbReference type="GO" id="GO:0009055">
    <property type="term" value="F:electron transfer activity"/>
    <property type="evidence" value="ECO:0007669"/>
    <property type="project" value="UniProtKB-UniRule"/>
</dbReference>
<feature type="transmembrane region" description="Helical" evidence="7">
    <location>
        <begin position="92"/>
        <end position="110"/>
    </location>
</feature>
<accession>A0A368DPI6</accession>
<feature type="transmembrane region" description="Helical" evidence="7">
    <location>
        <begin position="60"/>
        <end position="80"/>
    </location>
</feature>
<evidence type="ECO:0000313" key="9">
    <source>
        <dbReference type="EMBL" id="RCL73758.1"/>
    </source>
</evidence>
<evidence type="ECO:0000256" key="7">
    <source>
        <dbReference type="HAMAP-Rule" id="MF_01207"/>
    </source>
</evidence>
<gene>
    <name evidence="7" type="primary">msrQ</name>
    <name evidence="9" type="ORF">DBW71_02980</name>
</gene>
<keyword evidence="7" id="KW-0479">Metal-binding</keyword>
<dbReference type="GO" id="GO:0020037">
    <property type="term" value="F:heme binding"/>
    <property type="evidence" value="ECO:0007669"/>
    <property type="project" value="UniProtKB-UniRule"/>
</dbReference>
<sequence>MGNDSVSVASKIYIFINYRVRSIRISHVYLLLTLPLIILISELFLGKLGVDPMRRVEETLGITALNLLIVTLVLAPLSKLTAINFIRLRRSIGLMSFFYICLHLLTWLMLDMQLRWSEILISIAKKPFILLGMISFILLLPLAITSNNYLTKKLGSLWSKIHRIIYPAIILAGIHYLMMAKTIELDAVIYLIIILLLISLRLVKLKKITWLQK</sequence>
<keyword evidence="4 7" id="KW-1133">Transmembrane helix</keyword>
<evidence type="ECO:0000256" key="5">
    <source>
        <dbReference type="ARBA" id="ARBA00023004"/>
    </source>
</evidence>
<dbReference type="GO" id="GO:0016679">
    <property type="term" value="F:oxidoreductase activity, acting on diphenols and related substances as donors"/>
    <property type="evidence" value="ECO:0007669"/>
    <property type="project" value="TreeGrafter"/>
</dbReference>
<name>A0A368DPI6_9PROT</name>
<evidence type="ECO:0000256" key="1">
    <source>
        <dbReference type="ARBA" id="ARBA00004141"/>
    </source>
</evidence>
<comment type="caution">
    <text evidence="9">The sequence shown here is derived from an EMBL/GenBank/DDBJ whole genome shotgun (WGS) entry which is preliminary data.</text>
</comment>
<dbReference type="InterPro" id="IPR022837">
    <property type="entry name" value="MsrQ-like"/>
</dbReference>
<dbReference type="HAMAP" id="MF_01207">
    <property type="entry name" value="MsrQ"/>
    <property type="match status" value="1"/>
</dbReference>
<evidence type="ECO:0000259" key="8">
    <source>
        <dbReference type="Pfam" id="PF01794"/>
    </source>
</evidence>